<dbReference type="Proteomes" id="UP001152531">
    <property type="component" value="Unassembled WGS sequence"/>
</dbReference>
<gene>
    <name evidence="1" type="ORF">CLIB1444_02S14268</name>
</gene>
<proteinExistence type="predicted"/>
<sequence length="512" mass="59673">MKVFYYLPIAYGLLLPTEFISNVWYPLQDQIIEKLDVYKGDETLDNVDKSTFENWINDQYKFNWKYLLRNVGNSTFCEDSEISPGVIVASPSKIKPNYYYQWTRDSALTIRTLIHYLQDIKDGSINEDFINKEEIQLLVEQYIWNNFNLQRLNTLSGSFQDGGIGEPKYLVNNSAFMENWGRPQNDGPGLRITSIINYMNLDLPSLTNLNKTFVYNEILKPDLVFVANNWSKDSFDLWEEINSLHFFTSIVQLKGLFDGLNFIRDENIEHDEDLINSLTVQYENLKKFVESYYINSKIDYVIESPKVKSRSGLDSAVLLASIHSHDMVAKDIEIPFNIDNNYILNHLMAMINDMKTRYPVNYKSLGIHGIGLGRYPEDIYDGYGTSEGNPWFISTATVSELVFKLIWKLNNDKQDIIITNLNKDFYSKFLNSVELDDYLIIKYKSPIYNSLIENLFKFSDSFLDVVKNHNDVHGGISEQFNKYHGFMQGARDLTWSYSSLLNAFRWRNKVKL</sequence>
<comment type="caution">
    <text evidence="1">The sequence shown here is derived from an EMBL/GenBank/DDBJ whole genome shotgun (WGS) entry which is preliminary data.</text>
</comment>
<evidence type="ECO:0000313" key="2">
    <source>
        <dbReference type="Proteomes" id="UP001152531"/>
    </source>
</evidence>
<protein>
    <submittedName>
        <fullName evidence="1">Glucoamylase Glu1p</fullName>
    </submittedName>
</protein>
<organism evidence="1 2">
    <name type="scientific">[Candida] jaroonii</name>
    <dbReference type="NCBI Taxonomy" id="467808"/>
    <lineage>
        <taxon>Eukaryota</taxon>
        <taxon>Fungi</taxon>
        <taxon>Dikarya</taxon>
        <taxon>Ascomycota</taxon>
        <taxon>Saccharomycotina</taxon>
        <taxon>Pichiomycetes</taxon>
        <taxon>Debaryomycetaceae</taxon>
        <taxon>Yamadazyma</taxon>
    </lineage>
</organism>
<accession>A0ACA9Y4V6</accession>
<dbReference type="EMBL" id="CALSDN010000002">
    <property type="protein sequence ID" value="CAH6719687.1"/>
    <property type="molecule type" value="Genomic_DNA"/>
</dbReference>
<reference evidence="1" key="1">
    <citation type="submission" date="2022-06" db="EMBL/GenBank/DDBJ databases">
        <authorList>
            <person name="Legras J.-L."/>
            <person name="Devillers H."/>
            <person name="Grondin C."/>
        </authorList>
    </citation>
    <scope>NUCLEOTIDE SEQUENCE</scope>
    <source>
        <strain evidence="1">CLIB 1444</strain>
    </source>
</reference>
<name>A0ACA9Y4V6_9ASCO</name>
<keyword evidence="2" id="KW-1185">Reference proteome</keyword>
<evidence type="ECO:0000313" key="1">
    <source>
        <dbReference type="EMBL" id="CAH6719687.1"/>
    </source>
</evidence>